<dbReference type="Proteomes" id="UP001249851">
    <property type="component" value="Unassembled WGS sequence"/>
</dbReference>
<feature type="compositionally biased region" description="Polar residues" evidence="1">
    <location>
        <begin position="115"/>
        <end position="133"/>
    </location>
</feature>
<dbReference type="EMBL" id="JARQWQ010000058">
    <property type="protein sequence ID" value="KAK2556068.1"/>
    <property type="molecule type" value="Genomic_DNA"/>
</dbReference>
<comment type="caution">
    <text evidence="2">The sequence shown here is derived from an EMBL/GenBank/DDBJ whole genome shotgun (WGS) entry which is preliminary data.</text>
</comment>
<feature type="region of interest" description="Disordered" evidence="1">
    <location>
        <begin position="93"/>
        <end position="142"/>
    </location>
</feature>
<protein>
    <submittedName>
        <fullName evidence="2">Uncharacterized protein</fullName>
    </submittedName>
</protein>
<evidence type="ECO:0000313" key="2">
    <source>
        <dbReference type="EMBL" id="KAK2556068.1"/>
    </source>
</evidence>
<keyword evidence="3" id="KW-1185">Reference proteome</keyword>
<evidence type="ECO:0000313" key="3">
    <source>
        <dbReference type="Proteomes" id="UP001249851"/>
    </source>
</evidence>
<dbReference type="AlphaFoldDB" id="A0AAD9UZX1"/>
<proteinExistence type="predicted"/>
<reference evidence="2" key="2">
    <citation type="journal article" date="2023" name="Science">
        <title>Genomic signatures of disease resistance in endangered staghorn corals.</title>
        <authorList>
            <person name="Vollmer S.V."/>
            <person name="Selwyn J.D."/>
            <person name="Despard B.A."/>
            <person name="Roesel C.L."/>
        </authorList>
    </citation>
    <scope>NUCLEOTIDE SEQUENCE</scope>
    <source>
        <strain evidence="2">K2</strain>
    </source>
</reference>
<feature type="region of interest" description="Disordered" evidence="1">
    <location>
        <begin position="1"/>
        <end position="20"/>
    </location>
</feature>
<gene>
    <name evidence="2" type="ORF">P5673_022082</name>
</gene>
<dbReference type="SUPFAM" id="SSF57933">
    <property type="entry name" value="TAZ domain"/>
    <property type="match status" value="1"/>
</dbReference>
<name>A0AAD9UZX1_ACRCE</name>
<organism evidence="2 3">
    <name type="scientific">Acropora cervicornis</name>
    <name type="common">Staghorn coral</name>
    <dbReference type="NCBI Taxonomy" id="6130"/>
    <lineage>
        <taxon>Eukaryota</taxon>
        <taxon>Metazoa</taxon>
        <taxon>Cnidaria</taxon>
        <taxon>Anthozoa</taxon>
        <taxon>Hexacorallia</taxon>
        <taxon>Scleractinia</taxon>
        <taxon>Astrocoeniina</taxon>
        <taxon>Acroporidae</taxon>
        <taxon>Acropora</taxon>
    </lineage>
</organism>
<accession>A0AAD9UZX1</accession>
<evidence type="ECO:0000256" key="1">
    <source>
        <dbReference type="SAM" id="MobiDB-lite"/>
    </source>
</evidence>
<reference evidence="2" key="1">
    <citation type="journal article" date="2023" name="G3 (Bethesda)">
        <title>Whole genome assembly and annotation of the endangered Caribbean coral Acropora cervicornis.</title>
        <authorList>
            <person name="Selwyn J.D."/>
            <person name="Vollmer S.V."/>
        </authorList>
    </citation>
    <scope>NUCLEOTIDE SEQUENCE</scope>
    <source>
        <strain evidence="2">K2</strain>
    </source>
</reference>
<dbReference type="Gene3D" id="1.20.1020.10">
    <property type="entry name" value="TAZ domain"/>
    <property type="match status" value="1"/>
</dbReference>
<sequence>MEDKKIGVPKNSGPSKGAPAQVQDDFIHGLNCSDGNCLLPICVNSKLLFNHSLRCTDANCSFCQQLKHQAPNHTQSSEDIDNAWSIRHQEGIQKISLQESPGLKQRNPRTRKPTRNSSSSKFRQGQCTKSPRPSSGHRKNKAMMTRFSTPISQARTPKHLTEHETVLSHPVNSIPISAHLDLACRHEDSQVQAGSVNLDRRRMGSGGKLRESSRELLKVRFFSALMGLMRLITKSGRRSQIFLCIGLLRGALHEVQNHAQCK</sequence>
<dbReference type="InterPro" id="IPR035898">
    <property type="entry name" value="TAZ_dom_sf"/>
</dbReference>